<evidence type="ECO:0000256" key="1">
    <source>
        <dbReference type="SAM" id="SignalP"/>
    </source>
</evidence>
<accession>A0ABQ4MC92</accession>
<gene>
    <name evidence="2" type="ORF">J42TS3_26300</name>
</gene>
<evidence type="ECO:0000313" key="3">
    <source>
        <dbReference type="Proteomes" id="UP000679992"/>
    </source>
</evidence>
<organism evidence="2 3">
    <name type="scientific">Paenibacillus vini</name>
    <dbReference type="NCBI Taxonomy" id="1476024"/>
    <lineage>
        <taxon>Bacteria</taxon>
        <taxon>Bacillati</taxon>
        <taxon>Bacillota</taxon>
        <taxon>Bacilli</taxon>
        <taxon>Bacillales</taxon>
        <taxon>Paenibacillaceae</taxon>
        <taxon>Paenibacillus</taxon>
    </lineage>
</organism>
<keyword evidence="3" id="KW-1185">Reference proteome</keyword>
<sequence length="229" mass="26377">MRKHKLFISLSLALIFMMSTVMGASAESIDTSAKVIGNNENNITYSGIIELERSDFDKIFESDGPVYLGDGLWAEELTYEEMAQQIAKNRNVSEKYVRSLLSERSSEPNYYYTHFYQQFEVGDTGWFPQIDFYIKCEGIYRDFIKVEDLNLIRSYNYISKQFTGKLQAKVEDVKSIYWVINGDFYNNGTTKQSFSGGVSASDYATLSFSIESQNNHFGYVYKTGNLRNR</sequence>
<dbReference type="Proteomes" id="UP000679992">
    <property type="component" value="Unassembled WGS sequence"/>
</dbReference>
<dbReference type="EMBL" id="BOSL01000007">
    <property type="protein sequence ID" value="GIP53595.1"/>
    <property type="molecule type" value="Genomic_DNA"/>
</dbReference>
<comment type="caution">
    <text evidence="2">The sequence shown here is derived from an EMBL/GenBank/DDBJ whole genome shotgun (WGS) entry which is preliminary data.</text>
</comment>
<feature type="chain" id="PRO_5046181035" description="Deacetylase PdaC domain-containing protein" evidence="1">
    <location>
        <begin position="24"/>
        <end position="229"/>
    </location>
</feature>
<protein>
    <recommendedName>
        <fullName evidence="4">Deacetylase PdaC domain-containing protein</fullName>
    </recommendedName>
</protein>
<dbReference type="RefSeq" id="WP_211020691.1">
    <property type="nucleotide sequence ID" value="NZ_BOSL01000007.1"/>
</dbReference>
<feature type="signal peptide" evidence="1">
    <location>
        <begin position="1"/>
        <end position="23"/>
    </location>
</feature>
<proteinExistence type="predicted"/>
<evidence type="ECO:0008006" key="4">
    <source>
        <dbReference type="Google" id="ProtNLM"/>
    </source>
</evidence>
<reference evidence="2 3" key="1">
    <citation type="submission" date="2021-03" db="EMBL/GenBank/DDBJ databases">
        <title>Antimicrobial resistance genes in bacteria isolated from Japanese honey, and their potential for conferring macrolide and lincosamide resistance in the American foulbrood pathogen Paenibacillus larvae.</title>
        <authorList>
            <person name="Okamoto M."/>
            <person name="Kumagai M."/>
            <person name="Kanamori H."/>
            <person name="Takamatsu D."/>
        </authorList>
    </citation>
    <scope>NUCLEOTIDE SEQUENCE [LARGE SCALE GENOMIC DNA]</scope>
    <source>
        <strain evidence="2 3">J42TS3</strain>
    </source>
</reference>
<keyword evidence="1" id="KW-0732">Signal</keyword>
<evidence type="ECO:0000313" key="2">
    <source>
        <dbReference type="EMBL" id="GIP53595.1"/>
    </source>
</evidence>
<name>A0ABQ4MC92_9BACL</name>